<evidence type="ECO:0000313" key="7">
    <source>
        <dbReference type="Proteomes" id="UP001370490"/>
    </source>
</evidence>
<feature type="coiled-coil region" evidence="3">
    <location>
        <begin position="825"/>
        <end position="918"/>
    </location>
</feature>
<evidence type="ECO:0000259" key="5">
    <source>
        <dbReference type="PROSITE" id="PS51774"/>
    </source>
</evidence>
<feature type="coiled-coil region" evidence="3">
    <location>
        <begin position="1400"/>
        <end position="1497"/>
    </location>
</feature>
<feature type="coiled-coil region" evidence="3">
    <location>
        <begin position="471"/>
        <end position="683"/>
    </location>
</feature>
<protein>
    <submittedName>
        <fullName evidence="6">Protein Networked (NET), actin-binding (NAB) domain</fullName>
    </submittedName>
</protein>
<feature type="coiled-coil region" evidence="3">
    <location>
        <begin position="1812"/>
        <end position="1877"/>
    </location>
</feature>
<comment type="similarity">
    <text evidence="2">Belongs to the NET family.</text>
</comment>
<dbReference type="Pfam" id="PF07765">
    <property type="entry name" value="KIP1"/>
    <property type="match status" value="1"/>
</dbReference>
<evidence type="ECO:0000256" key="4">
    <source>
        <dbReference type="SAM" id="MobiDB-lite"/>
    </source>
</evidence>
<dbReference type="GO" id="GO:0005886">
    <property type="term" value="C:plasma membrane"/>
    <property type="evidence" value="ECO:0007669"/>
    <property type="project" value="TreeGrafter"/>
</dbReference>
<dbReference type="SUPFAM" id="SSF57997">
    <property type="entry name" value="Tropomyosin"/>
    <property type="match status" value="2"/>
</dbReference>
<feature type="coiled-coil region" evidence="3">
    <location>
        <begin position="1057"/>
        <end position="1084"/>
    </location>
</feature>
<evidence type="ECO:0000256" key="3">
    <source>
        <dbReference type="SAM" id="Coils"/>
    </source>
</evidence>
<dbReference type="GO" id="GO:0051015">
    <property type="term" value="F:actin filament binding"/>
    <property type="evidence" value="ECO:0007669"/>
    <property type="project" value="TreeGrafter"/>
</dbReference>
<proteinExistence type="inferred from homology"/>
<gene>
    <name evidence="6" type="ORF">RJ641_030316</name>
</gene>
<evidence type="ECO:0000256" key="2">
    <source>
        <dbReference type="ARBA" id="ARBA00038006"/>
    </source>
</evidence>
<evidence type="ECO:0000256" key="1">
    <source>
        <dbReference type="ARBA" id="ARBA00023054"/>
    </source>
</evidence>
<dbReference type="EMBL" id="JBAMMX010000005">
    <property type="protein sequence ID" value="KAK6940785.1"/>
    <property type="molecule type" value="Genomic_DNA"/>
</dbReference>
<dbReference type="PROSITE" id="PS51774">
    <property type="entry name" value="NAB"/>
    <property type="match status" value="1"/>
</dbReference>
<feature type="coiled-coil region" evidence="3">
    <location>
        <begin position="1253"/>
        <end position="1287"/>
    </location>
</feature>
<comment type="caution">
    <text evidence="6">The sequence shown here is derived from an EMBL/GenBank/DDBJ whole genome shotgun (WGS) entry which is preliminary data.</text>
</comment>
<dbReference type="PANTHER" id="PTHR32258:SF32">
    <property type="entry name" value="PROTEIN NETWORKED 1D"/>
    <property type="match status" value="1"/>
</dbReference>
<keyword evidence="7" id="KW-1185">Reference proteome</keyword>
<dbReference type="InterPro" id="IPR051861">
    <property type="entry name" value="NET_actin-binding_domain"/>
</dbReference>
<evidence type="ECO:0000313" key="6">
    <source>
        <dbReference type="EMBL" id="KAK6940785.1"/>
    </source>
</evidence>
<reference evidence="6 7" key="1">
    <citation type="submission" date="2023-12" db="EMBL/GenBank/DDBJ databases">
        <title>A high-quality genome assembly for Dillenia turbinata (Dilleniales).</title>
        <authorList>
            <person name="Chanderbali A."/>
        </authorList>
    </citation>
    <scope>NUCLEOTIDE SEQUENCE [LARGE SCALE GENOMIC DNA]</scope>
    <source>
        <strain evidence="6">LSX21</strain>
        <tissue evidence="6">Leaf</tissue>
    </source>
</reference>
<feature type="coiled-coil region" evidence="3">
    <location>
        <begin position="177"/>
        <end position="232"/>
    </location>
</feature>
<dbReference type="InterPro" id="IPR011684">
    <property type="entry name" value="NAB"/>
</dbReference>
<accession>A0AAN8ZNY8</accession>
<dbReference type="PANTHER" id="PTHR32258">
    <property type="entry name" value="PROTEIN NETWORKED 4A"/>
    <property type="match status" value="1"/>
</dbReference>
<dbReference type="Proteomes" id="UP001370490">
    <property type="component" value="Unassembled WGS sequence"/>
</dbReference>
<sequence length="1992" mass="226456">MDAKVKAMIKLIEEDADSFARRAEMYYKKRPELMKLVEEFYRAYRALAERYDHATGALRQAHRTMSEAFPNQIPMVFADDSPAVTAEVDPSTPEMPHPTCAFFEPDELQKDALGLSSAQFHATKRNGAFTEESDSVTSKRGLKQLNDLFGTREVPSHAMFAEANVRKGLNFDEVENRSKFDAEVKALKDALAKLEAEKEAELVKYQQTVEKLSNLESEVLRAQNDSRELNERACRADAEVHSLKEALVKVEAEKESSLLQYRQCLERISNLENDLACAREDVGELNERASKAESECQTLKENLARVEVEKVAGLDKYTSCLRTISELEHKLLLAEEDAGKTAERADKAEVEVEKLKQALASLTEEKEAAALQYKKCLERISVLEQEISCAQEEAQRLNSEIHIGVAKLKGVEEQCLLLEQSNHSLKSERDSLVLKVEAQDHELSEKQKELGRLWACVQEERFRFMEAETAFQTLQALHNKSQEELRSLAAELQSRVLVVKEMEVHNQGLQDEVQKAIEENKSLNELNLSSAMSMRNMQDEINNLREMKGKLEEEVVLRVDERNALQQEIYCLKEELNVMNKTHLAMVEQVESVGLDPESFGASVKELQDDSSKLKEINQRDKSEKLELLEKLKVMEELLEKNAALENSVSEMSAELEGVRGKLKALEESFQTLLEEKSTLVDEKASLVAQLQLTTENLGKLSEKNTVLENSLSDALAELEVLRIKSRSLEDTHQVLHNEKSGLIAEKESLLSHLDIIHQKLGNLEGRYNDLEDRYSDLEREKASTLCMVEGLHASLGIEKQRYASLVQLNETQVAAMETHIHLLQEEGQCRMKELEEELNKSVNSEIEIFVLRKCVEDLKQEKLTLLKECNDQLEASKLSEKLISELESKNLERESEVNSLSDQIKRLRVRMNEVLNALDISGNCGSENESEQDELFADCILGNLEEKENTLSQILDENYQLVIQKSVLITVLGQLRFEAVNLLVERDTLQLEIGMRTDELLVLQNERRKLLEMNDLLELKVTEGLQKGEALDNELQNLHGKLLGVEGAYHGLEEKNSKLIEEKMLLLKKLSDLEEEKNNLEEEDCLLFGEAVTLGHLSLIFKNNIVEQSLELRELGENLDKLNGLNGILGEKVSSMEEKLNCILGNLEEKENTLSQILDENYRLVIQKSVLITVLGQLRLEAVNILVERDTLQLEIGMRAGELMVLQNERRKLLEMNDVLGLKVTEGLHKGEALETELQNIRGKQLDVEGAYRGLEEKNSKLIEEKMLLLKKLSDLEEEKNNLEEEDCLLFGEAVTLGNLSLIFKNNIVEQSLELRELGENLDKLNGLNGILGEKVRSMEEKLEMVQMQNSDLKGSLEKSENELQAVRLVTDTLTHQIAEGKILFSQKETELLESAQKLNTIQEEKAKLQCLVEELKRECEEVKVTSEAQEKQVFKLSEDNNNHSVEIRCLHELNARLEDELSKLVKEHKETKNKEETLSSKLQKEKEEVQLWETEAINFFMELQISTVHEALLAEKVHELTVACQCLEDKANSKDIDIELLKQKVSSVESDNGGLRAQLANYEGAIVSLSDCIFSLEEETLSHAEVENADNKELKDANVASKSHEERFQNLSEDQVSFVTNRCRTMQDLEAKIKEIEKSLIEKERHALQEKLSMKDELDAAVRQIEDLKIKTKPEKDLEIRLNGDPRLQKSTHEISVVGNGTLAKDIMLDQVSECSSHRVSKSEHAGVDDYMLESGATADRGDSRGVPVGVAEKVAAKSAEKDAGYHQIYVPEEYKSYKSEYPPSEFQIEKELVIDRLEISRRFSRSSQEGNKEKTLERLDSDVQKLENLQIIVQDLKKKVEIIEKSKRRKGIEYDTVKEQLEEAEEAILKLFDTNGKLKKSIEDSSPPDVKSSSASLDLDRSGSVRRRRVSEQARRVSEKIGRLQLEVQKLQFLLLKLDGENESRGRARATERKTKVHLRDYLYGGARTAHRRTKTHFCGCVQPPTRGD</sequence>
<feature type="coiled-coil region" evidence="3">
    <location>
        <begin position="712"/>
        <end position="788"/>
    </location>
</feature>
<feature type="coiled-coil region" evidence="3">
    <location>
        <begin position="338"/>
        <end position="428"/>
    </location>
</feature>
<feature type="coiled-coil region" evidence="3">
    <location>
        <begin position="261"/>
        <end position="309"/>
    </location>
</feature>
<feature type="region of interest" description="Disordered" evidence="4">
    <location>
        <begin position="1883"/>
        <end position="1914"/>
    </location>
</feature>
<feature type="compositionally biased region" description="Low complexity" evidence="4">
    <location>
        <begin position="1887"/>
        <end position="1900"/>
    </location>
</feature>
<name>A0AAN8ZNY8_9MAGN</name>
<feature type="domain" description="NAB" evidence="5">
    <location>
        <begin position="1"/>
        <end position="58"/>
    </location>
</feature>
<keyword evidence="1 3" id="KW-0175">Coiled coil</keyword>
<organism evidence="6 7">
    <name type="scientific">Dillenia turbinata</name>
    <dbReference type="NCBI Taxonomy" id="194707"/>
    <lineage>
        <taxon>Eukaryota</taxon>
        <taxon>Viridiplantae</taxon>
        <taxon>Streptophyta</taxon>
        <taxon>Embryophyta</taxon>
        <taxon>Tracheophyta</taxon>
        <taxon>Spermatophyta</taxon>
        <taxon>Magnoliopsida</taxon>
        <taxon>eudicotyledons</taxon>
        <taxon>Gunneridae</taxon>
        <taxon>Pentapetalae</taxon>
        <taxon>Dilleniales</taxon>
        <taxon>Dilleniaceae</taxon>
        <taxon>Dillenia</taxon>
    </lineage>
</organism>
<feature type="coiled-coil region" evidence="3">
    <location>
        <begin position="1596"/>
        <end position="1673"/>
    </location>
</feature>